<dbReference type="GO" id="GO:0003906">
    <property type="term" value="F:DNA-(apurinic or apyrimidinic site) endonuclease activity"/>
    <property type="evidence" value="ECO:0007669"/>
    <property type="project" value="TreeGrafter"/>
</dbReference>
<dbReference type="SUPFAM" id="SSF56219">
    <property type="entry name" value="DNase I-like"/>
    <property type="match status" value="1"/>
</dbReference>
<dbReference type="GO" id="GO:0003677">
    <property type="term" value="F:DNA binding"/>
    <property type="evidence" value="ECO:0007669"/>
    <property type="project" value="InterPro"/>
</dbReference>
<protein>
    <recommendedName>
        <fullName evidence="6">Endonuclease/exonuclease/phosphatase domain-containing protein</fullName>
    </recommendedName>
</protein>
<dbReference type="InterPro" id="IPR005135">
    <property type="entry name" value="Endo/exonuclease/phosphatase"/>
</dbReference>
<evidence type="ECO:0000256" key="3">
    <source>
        <dbReference type="ARBA" id="ARBA00022723"/>
    </source>
</evidence>
<proteinExistence type="inferred from homology"/>
<dbReference type="PROSITE" id="PS00726">
    <property type="entry name" value="AP_NUCLEASE_F1_1"/>
    <property type="match status" value="1"/>
</dbReference>
<reference evidence="7" key="1">
    <citation type="journal article" date="2020" name="Nature">
        <title>Giant virus diversity and host interactions through global metagenomics.</title>
        <authorList>
            <person name="Schulz F."/>
            <person name="Roux S."/>
            <person name="Paez-Espino D."/>
            <person name="Jungbluth S."/>
            <person name="Walsh D.A."/>
            <person name="Denef V.J."/>
            <person name="McMahon K.D."/>
            <person name="Konstantinidis K.T."/>
            <person name="Eloe-Fadrosh E.A."/>
            <person name="Kyrpides N.C."/>
            <person name="Woyke T."/>
        </authorList>
    </citation>
    <scope>NUCLEOTIDE SEQUENCE</scope>
    <source>
        <strain evidence="7">GVMAG-S-3300013094-100</strain>
    </source>
</reference>
<dbReference type="InterPro" id="IPR036691">
    <property type="entry name" value="Endo/exonu/phosph_ase_sf"/>
</dbReference>
<dbReference type="PANTHER" id="PTHR22748:SF6">
    <property type="entry name" value="DNA-(APURINIC OR APYRIMIDINIC SITE) ENDONUCLEASE"/>
    <property type="match status" value="1"/>
</dbReference>
<keyword evidence="5" id="KW-0460">Magnesium</keyword>
<dbReference type="PANTHER" id="PTHR22748">
    <property type="entry name" value="AP ENDONUCLEASE"/>
    <property type="match status" value="1"/>
</dbReference>
<evidence type="ECO:0000256" key="5">
    <source>
        <dbReference type="ARBA" id="ARBA00022842"/>
    </source>
</evidence>
<dbReference type="InterPro" id="IPR004808">
    <property type="entry name" value="AP_endonuc_1"/>
</dbReference>
<dbReference type="GO" id="GO:0046872">
    <property type="term" value="F:metal ion binding"/>
    <property type="evidence" value="ECO:0007669"/>
    <property type="project" value="UniProtKB-KW"/>
</dbReference>
<name>A0A6C0KWX4_9ZZZZ</name>
<dbReference type="EMBL" id="MN740984">
    <property type="protein sequence ID" value="QHU21187.1"/>
    <property type="molecule type" value="Genomic_DNA"/>
</dbReference>
<dbReference type="GO" id="GO:0008081">
    <property type="term" value="F:phosphoric diester hydrolase activity"/>
    <property type="evidence" value="ECO:0007669"/>
    <property type="project" value="TreeGrafter"/>
</dbReference>
<feature type="domain" description="Endonuclease/exonuclease/phosphatase" evidence="6">
    <location>
        <begin position="9"/>
        <end position="272"/>
    </location>
</feature>
<dbReference type="CDD" id="cd09087">
    <property type="entry name" value="Ape1-like_AP-endo"/>
    <property type="match status" value="1"/>
</dbReference>
<dbReference type="InterPro" id="IPR020847">
    <property type="entry name" value="AP_endonuclease_F1_BS"/>
</dbReference>
<keyword evidence="4" id="KW-0378">Hydrolase</keyword>
<dbReference type="NCBIfam" id="TIGR00195">
    <property type="entry name" value="exoDNase_III"/>
    <property type="match status" value="1"/>
</dbReference>
<comment type="similarity">
    <text evidence="2">Belongs to the DNA repair enzymes AP/ExoA family.</text>
</comment>
<dbReference type="Gene3D" id="3.60.10.10">
    <property type="entry name" value="Endonuclease/exonuclease/phosphatase"/>
    <property type="match status" value="1"/>
</dbReference>
<dbReference type="GO" id="GO:0006284">
    <property type="term" value="P:base-excision repair"/>
    <property type="evidence" value="ECO:0007669"/>
    <property type="project" value="TreeGrafter"/>
</dbReference>
<evidence type="ECO:0000256" key="1">
    <source>
        <dbReference type="ARBA" id="ARBA00001946"/>
    </source>
</evidence>
<evidence type="ECO:0000256" key="2">
    <source>
        <dbReference type="ARBA" id="ARBA00007092"/>
    </source>
</evidence>
<dbReference type="NCBIfam" id="TIGR00633">
    <property type="entry name" value="xth"/>
    <property type="match status" value="1"/>
</dbReference>
<dbReference type="PROSITE" id="PS51435">
    <property type="entry name" value="AP_NUCLEASE_F1_4"/>
    <property type="match status" value="1"/>
</dbReference>
<organism evidence="7">
    <name type="scientific">viral metagenome</name>
    <dbReference type="NCBI Taxonomy" id="1070528"/>
    <lineage>
        <taxon>unclassified sequences</taxon>
        <taxon>metagenomes</taxon>
        <taxon>organismal metagenomes</taxon>
    </lineage>
</organism>
<evidence type="ECO:0000256" key="4">
    <source>
        <dbReference type="ARBA" id="ARBA00022801"/>
    </source>
</evidence>
<comment type="cofactor">
    <cofactor evidence="1">
        <name>Mg(2+)</name>
        <dbReference type="ChEBI" id="CHEBI:18420"/>
    </cofactor>
</comment>
<accession>A0A6C0KWX4</accession>
<evidence type="ECO:0000313" key="7">
    <source>
        <dbReference type="EMBL" id="QHU21187.1"/>
    </source>
</evidence>
<dbReference type="AlphaFoldDB" id="A0A6C0KWX4"/>
<keyword evidence="3" id="KW-0479">Metal-binding</keyword>
<evidence type="ECO:0000259" key="6">
    <source>
        <dbReference type="Pfam" id="PF03372"/>
    </source>
</evidence>
<dbReference type="GO" id="GO:0008311">
    <property type="term" value="F:double-stranded DNA 3'-5' DNA exonuclease activity"/>
    <property type="evidence" value="ECO:0007669"/>
    <property type="project" value="TreeGrafter"/>
</dbReference>
<dbReference type="Pfam" id="PF03372">
    <property type="entry name" value="Exo_endo_phos"/>
    <property type="match status" value="1"/>
</dbReference>
<sequence>MTASKIKIISWNVAGLRAVIRKGSLNELLSKEKPDIICLQEIKCLEGDIPSKFIKEMDELGYTMRLYNSAERKGYSGTAIFAAAASAASAASSFEPEKIATNKIKDNEGRLMIYDFGKFILINMYVPNAKPDLSRLKERISIWEAGIRETLVDLEKKYKKPIIITGDLNVAPEEIDLKNYEANRGHHGFTDEERQAFRDLLKTGSGNGSASGYIDIFRELHPTEKKYTWFSPFGNARKNNVGWRIDMFIINKKYKKKIETADILSEYTGSDHIPIVLELNI</sequence>